<organism evidence="1 2">
    <name type="scientific">Hymenobacter lapidarius</name>
    <dbReference type="NCBI Taxonomy" id="1908237"/>
    <lineage>
        <taxon>Bacteria</taxon>
        <taxon>Pseudomonadati</taxon>
        <taxon>Bacteroidota</taxon>
        <taxon>Cytophagia</taxon>
        <taxon>Cytophagales</taxon>
        <taxon>Hymenobacteraceae</taxon>
        <taxon>Hymenobacter</taxon>
    </lineage>
</organism>
<dbReference type="PROSITE" id="PS51257">
    <property type="entry name" value="PROKAR_LIPOPROTEIN"/>
    <property type="match status" value="1"/>
</dbReference>
<name>A0A1G1T7E9_9BACT</name>
<sequence>MLDSLTRFSAFTLISAMLSSCAPGTSDIPADSLLAATPAPTKRTIGTAADSLNGIPGHPFGEPLRNFPGLVLLDKDDETGVRGYLMPAGQQRVWLGEHAEPFTTYYQFQDGRFSMFCALATGLEGSPTAMREELFSLFGPGKDPLDLMGRVDWEGERVGVRVMYSENPIPPGTCWVEVHSKPLLAVQQAKRHAQLQALAARSHL</sequence>
<keyword evidence="2" id="KW-1185">Reference proteome</keyword>
<dbReference type="EMBL" id="MDZB01000094">
    <property type="protein sequence ID" value="OGX86788.1"/>
    <property type="molecule type" value="Genomic_DNA"/>
</dbReference>
<proteinExistence type="predicted"/>
<dbReference type="RefSeq" id="WP_070726791.1">
    <property type="nucleotide sequence ID" value="NZ_MDZB01000094.1"/>
</dbReference>
<dbReference type="OrthoDB" id="882895at2"/>
<evidence type="ECO:0000313" key="1">
    <source>
        <dbReference type="EMBL" id="OGX86788.1"/>
    </source>
</evidence>
<reference evidence="1 2" key="1">
    <citation type="submission" date="2016-08" db="EMBL/GenBank/DDBJ databases">
        <title>Hymenobacter coccineus sp. nov., Hymenobacter lapidarius sp. nov. and Hymenobacter glacialis sp. nov., isolated from Antarctic soil.</title>
        <authorList>
            <person name="Sedlacek I."/>
            <person name="Kralova S."/>
            <person name="Kyrova K."/>
            <person name="Maslanova I."/>
            <person name="Stankova E."/>
            <person name="Vrbovska V."/>
            <person name="Nemec M."/>
            <person name="Bartak M."/>
            <person name="Svec P."/>
            <person name="Busse H.-J."/>
            <person name="Pantucek R."/>
        </authorList>
    </citation>
    <scope>NUCLEOTIDE SEQUENCE [LARGE SCALE GENOMIC DNA]</scope>
    <source>
        <strain evidence="1 2">CCM 8643</strain>
    </source>
</reference>
<protein>
    <submittedName>
        <fullName evidence="1">Uncharacterized protein</fullName>
    </submittedName>
</protein>
<dbReference type="AlphaFoldDB" id="A0A1G1T7E9"/>
<dbReference type="STRING" id="1908237.BEN47_12450"/>
<accession>A0A1G1T7E9</accession>
<dbReference type="Proteomes" id="UP000176294">
    <property type="component" value="Unassembled WGS sequence"/>
</dbReference>
<gene>
    <name evidence="1" type="ORF">BEN47_12450</name>
</gene>
<evidence type="ECO:0000313" key="2">
    <source>
        <dbReference type="Proteomes" id="UP000176294"/>
    </source>
</evidence>
<comment type="caution">
    <text evidence="1">The sequence shown here is derived from an EMBL/GenBank/DDBJ whole genome shotgun (WGS) entry which is preliminary data.</text>
</comment>